<sequence length="361" mass="40046">MSHNILFVFNRVPTSEKKGIWSECVSSKTVSAISMALREGGNQVFPLNARNFEQMDKFLGHIPPIDLAFVIAEGLLDSPETLYNGTGCALIRTFLESRGIPSTHSPADKMEVCRNKALTYEILNQHGIPVPPNSRITFSTPLQPQIAMVEQLIDYPLFIKPVAGGNSLGIDENSVVRNRRQLERRIATLAEELNYTEIIVEKYLEGQEYTVGILGNISKTVLPPIAFSLDTGIRTSHAKRKGLKAGEDLELITCHDLRFFRLAELARRTFEAIGAADVLRLDIKANHDGQLYVIDVNGTPSLSTSASLFLMARETGLTFIELINLIVYEAMIRHGLTPGPKLEDIIVKCLGKLNAYRQEVA</sequence>
<dbReference type="EMBL" id="BDGJ01000060">
    <property type="protein sequence ID" value="GAW92175.1"/>
    <property type="molecule type" value="Genomic_DNA"/>
</dbReference>
<evidence type="ECO:0000256" key="2">
    <source>
        <dbReference type="ARBA" id="ARBA00022598"/>
    </source>
</evidence>
<dbReference type="RefSeq" id="WP_088553587.1">
    <property type="nucleotide sequence ID" value="NZ_BDGJ01000060.1"/>
</dbReference>
<evidence type="ECO:0000313" key="6">
    <source>
        <dbReference type="Proteomes" id="UP000197032"/>
    </source>
</evidence>
<evidence type="ECO:0000256" key="3">
    <source>
        <dbReference type="PROSITE-ProRule" id="PRU00409"/>
    </source>
</evidence>
<dbReference type="Pfam" id="PF07478">
    <property type="entry name" value="Dala_Dala_lig_C"/>
    <property type="match status" value="1"/>
</dbReference>
<dbReference type="GO" id="GO:0008716">
    <property type="term" value="F:D-alanine-D-alanine ligase activity"/>
    <property type="evidence" value="ECO:0007669"/>
    <property type="project" value="InterPro"/>
</dbReference>
<dbReference type="Gene3D" id="3.30.470.20">
    <property type="entry name" value="ATP-grasp fold, B domain"/>
    <property type="match status" value="1"/>
</dbReference>
<proteinExistence type="inferred from homology"/>
<dbReference type="SUPFAM" id="SSF56059">
    <property type="entry name" value="Glutathione synthetase ATP-binding domain-like"/>
    <property type="match status" value="1"/>
</dbReference>
<dbReference type="OrthoDB" id="9813261at2"/>
<dbReference type="PROSITE" id="PS50975">
    <property type="entry name" value="ATP_GRASP"/>
    <property type="match status" value="1"/>
</dbReference>
<evidence type="ECO:0000259" key="4">
    <source>
        <dbReference type="PROSITE" id="PS50975"/>
    </source>
</evidence>
<accession>A0A1Z5HS76</accession>
<gene>
    <name evidence="5" type="ORF">KKC1_13340</name>
</gene>
<comment type="caution">
    <text evidence="5">The sequence shown here is derived from an EMBL/GenBank/DDBJ whole genome shotgun (WGS) entry which is preliminary data.</text>
</comment>
<dbReference type="Gene3D" id="3.30.1490.20">
    <property type="entry name" value="ATP-grasp fold, A domain"/>
    <property type="match status" value="1"/>
</dbReference>
<protein>
    <recommendedName>
        <fullName evidence="4">ATP-grasp domain-containing protein</fullName>
    </recommendedName>
</protein>
<keyword evidence="6" id="KW-1185">Reference proteome</keyword>
<dbReference type="GO" id="GO:0046872">
    <property type="term" value="F:metal ion binding"/>
    <property type="evidence" value="ECO:0007669"/>
    <property type="project" value="InterPro"/>
</dbReference>
<dbReference type="GO" id="GO:0005524">
    <property type="term" value="F:ATP binding"/>
    <property type="evidence" value="ECO:0007669"/>
    <property type="project" value="UniProtKB-UniRule"/>
</dbReference>
<dbReference type="AlphaFoldDB" id="A0A1Z5HS76"/>
<dbReference type="InterPro" id="IPR013815">
    <property type="entry name" value="ATP_grasp_subdomain_1"/>
</dbReference>
<dbReference type="InterPro" id="IPR011761">
    <property type="entry name" value="ATP-grasp"/>
</dbReference>
<dbReference type="PANTHER" id="PTHR23132">
    <property type="entry name" value="D-ALANINE--D-ALANINE LIGASE"/>
    <property type="match status" value="1"/>
</dbReference>
<dbReference type="PANTHER" id="PTHR23132:SF14">
    <property type="entry name" value="ATP-GRASP DOMAIN-CONTAINING PROTEIN"/>
    <property type="match status" value="1"/>
</dbReference>
<name>A0A1Z5HS76_9FIRM</name>
<keyword evidence="2" id="KW-0436">Ligase</keyword>
<organism evidence="5 6">
    <name type="scientific">Calderihabitans maritimus</name>
    <dbReference type="NCBI Taxonomy" id="1246530"/>
    <lineage>
        <taxon>Bacteria</taxon>
        <taxon>Bacillati</taxon>
        <taxon>Bacillota</taxon>
        <taxon>Clostridia</taxon>
        <taxon>Neomoorellales</taxon>
        <taxon>Calderihabitantaceae</taxon>
        <taxon>Calderihabitans</taxon>
    </lineage>
</organism>
<keyword evidence="3" id="KW-0547">Nucleotide-binding</keyword>
<feature type="domain" description="ATP-grasp" evidence="4">
    <location>
        <begin position="120"/>
        <end position="328"/>
    </location>
</feature>
<dbReference type="InterPro" id="IPR011095">
    <property type="entry name" value="Dala_Dala_lig_C"/>
</dbReference>
<comment type="similarity">
    <text evidence="1">Belongs to the D-alanine--D-alanine ligase family.</text>
</comment>
<evidence type="ECO:0000256" key="1">
    <source>
        <dbReference type="ARBA" id="ARBA00010871"/>
    </source>
</evidence>
<dbReference type="Proteomes" id="UP000197032">
    <property type="component" value="Unassembled WGS sequence"/>
</dbReference>
<keyword evidence="3" id="KW-0067">ATP-binding</keyword>
<evidence type="ECO:0000313" key="5">
    <source>
        <dbReference type="EMBL" id="GAW92175.1"/>
    </source>
</evidence>
<reference evidence="6" key="1">
    <citation type="journal article" date="2017" name="Appl. Environ. Microbiol.">
        <title>Genomic analysis of Calderihabitans maritimus KKC1, a thermophilic hydrogenogenic carboxydotrophic bacterium isolated from marine sediment.</title>
        <authorList>
            <person name="Omae K."/>
            <person name="Yoneda Y."/>
            <person name="Fukuyama Y."/>
            <person name="Yoshida T."/>
            <person name="Sako Y."/>
        </authorList>
    </citation>
    <scope>NUCLEOTIDE SEQUENCE [LARGE SCALE GENOMIC DNA]</scope>
    <source>
        <strain evidence="6">KKC1</strain>
    </source>
</reference>